<dbReference type="GO" id="GO:0016301">
    <property type="term" value="F:kinase activity"/>
    <property type="evidence" value="ECO:0007669"/>
    <property type="project" value="UniProtKB-KW"/>
</dbReference>
<reference evidence="4 5" key="1">
    <citation type="submission" date="2017-06" db="EMBL/GenBank/DDBJ databases">
        <authorList>
            <person name="Kim H.J."/>
            <person name="Triplett B.A."/>
        </authorList>
    </citation>
    <scope>NUCLEOTIDE SEQUENCE [LARGE SCALE GENOMIC DNA]</scope>
    <source>
        <strain evidence="4 5">DSM 19307</strain>
    </source>
</reference>
<keyword evidence="2" id="KW-0548">Nucleotidyltransferase</keyword>
<keyword evidence="5" id="KW-1185">Reference proteome</keyword>
<dbReference type="RefSeq" id="WP_179213296.1">
    <property type="nucleotide sequence ID" value="NZ_FZPD01000001.1"/>
</dbReference>
<feature type="domain" description="MobA-like NTP transferase" evidence="3">
    <location>
        <begin position="4"/>
        <end position="124"/>
    </location>
</feature>
<evidence type="ECO:0000256" key="2">
    <source>
        <dbReference type="ARBA" id="ARBA00022695"/>
    </source>
</evidence>
<evidence type="ECO:0000313" key="5">
    <source>
        <dbReference type="Proteomes" id="UP000198393"/>
    </source>
</evidence>
<accession>A0A239FTK5</accession>
<evidence type="ECO:0000259" key="3">
    <source>
        <dbReference type="Pfam" id="PF12804"/>
    </source>
</evidence>
<dbReference type="InterPro" id="IPR029044">
    <property type="entry name" value="Nucleotide-diphossugar_trans"/>
</dbReference>
<dbReference type="PANTHER" id="PTHR43584:SF8">
    <property type="entry name" value="N-ACETYLMURAMATE ALPHA-1-PHOSPHATE URIDYLYLTRANSFERASE"/>
    <property type="match status" value="1"/>
</dbReference>
<keyword evidence="1" id="KW-0808">Transferase</keyword>
<keyword evidence="4" id="KW-0418">Kinase</keyword>
<sequence length="244" mass="27780">MNLVILAAGKNTRLDTGIPKSLVTLNGETLMSRHIRVFKKHGVKKFCIISGYGSEKLQEALPKLKKTHDADITILHNDRFDLENGFSVFRAKEWVEENEMGDFFLTMGDHIFDPEFVGEFVKKSDALENVLQLAVDMPGESNSHIDIDDVTKVQVDENGFIDSIGKTIEKYNRYDTGLFRLKSEVFDVFQKSFDQKEYTISESVSKLMAGRQAKSVLVEGYTWNDVDNPDDLQSTIKLMDQDRL</sequence>
<dbReference type="InterPro" id="IPR025877">
    <property type="entry name" value="MobA-like_NTP_Trfase"/>
</dbReference>
<protein>
    <submittedName>
        <fullName evidence="4">Choline kinase</fullName>
    </submittedName>
</protein>
<evidence type="ECO:0000313" key="4">
    <source>
        <dbReference type="EMBL" id="SNS60211.1"/>
    </source>
</evidence>
<proteinExistence type="predicted"/>
<dbReference type="PANTHER" id="PTHR43584">
    <property type="entry name" value="NUCLEOTIDYL TRANSFERASE"/>
    <property type="match status" value="1"/>
</dbReference>
<dbReference type="InterPro" id="IPR050065">
    <property type="entry name" value="GlmU-like"/>
</dbReference>
<organism evidence="4 5">
    <name type="scientific">Ekhidna lutea</name>
    <dbReference type="NCBI Taxonomy" id="447679"/>
    <lineage>
        <taxon>Bacteria</taxon>
        <taxon>Pseudomonadati</taxon>
        <taxon>Bacteroidota</taxon>
        <taxon>Cytophagia</taxon>
        <taxon>Cytophagales</taxon>
        <taxon>Reichenbachiellaceae</taxon>
        <taxon>Ekhidna</taxon>
    </lineage>
</organism>
<dbReference type="Pfam" id="PF12804">
    <property type="entry name" value="NTP_transf_3"/>
    <property type="match status" value="1"/>
</dbReference>
<dbReference type="SUPFAM" id="SSF53448">
    <property type="entry name" value="Nucleotide-diphospho-sugar transferases"/>
    <property type="match status" value="1"/>
</dbReference>
<dbReference type="GO" id="GO:0016779">
    <property type="term" value="F:nucleotidyltransferase activity"/>
    <property type="evidence" value="ECO:0007669"/>
    <property type="project" value="UniProtKB-KW"/>
</dbReference>
<name>A0A239FTK5_EKHLU</name>
<gene>
    <name evidence="4" type="ORF">SAMN05421640_0826</name>
</gene>
<dbReference type="Gene3D" id="3.90.550.10">
    <property type="entry name" value="Spore Coat Polysaccharide Biosynthesis Protein SpsA, Chain A"/>
    <property type="match status" value="1"/>
</dbReference>
<dbReference type="EMBL" id="FZPD01000001">
    <property type="protein sequence ID" value="SNS60211.1"/>
    <property type="molecule type" value="Genomic_DNA"/>
</dbReference>
<dbReference type="AlphaFoldDB" id="A0A239FTK5"/>
<evidence type="ECO:0000256" key="1">
    <source>
        <dbReference type="ARBA" id="ARBA00022679"/>
    </source>
</evidence>
<dbReference type="Proteomes" id="UP000198393">
    <property type="component" value="Unassembled WGS sequence"/>
</dbReference>